<evidence type="ECO:0000256" key="3">
    <source>
        <dbReference type="ARBA" id="ARBA00020987"/>
    </source>
</evidence>
<dbReference type="InterPro" id="IPR030445">
    <property type="entry name" value="H3-K79_meTrfase"/>
</dbReference>
<keyword evidence="12" id="KW-0175">Coiled coil</keyword>
<reference evidence="15 16" key="1">
    <citation type="submission" date="2024-03" db="EMBL/GenBank/DDBJ databases">
        <authorList>
            <person name="Brejova B."/>
        </authorList>
    </citation>
    <scope>NUCLEOTIDE SEQUENCE [LARGE SCALE GENOMIC DNA]</scope>
    <source>
        <strain evidence="15 16">CBS 14171</strain>
    </source>
</reference>
<evidence type="ECO:0000256" key="6">
    <source>
        <dbReference type="ARBA" id="ARBA00022691"/>
    </source>
</evidence>
<evidence type="ECO:0000256" key="10">
    <source>
        <dbReference type="ARBA" id="ARBA00047770"/>
    </source>
</evidence>
<comment type="activity regulation">
    <text evidence="11">Ubiquitination of histone H2B to form H2BK123ub1 is required for efficient DOT1 methyltransferase activity on histone H3.</text>
</comment>
<dbReference type="RefSeq" id="XP_066830418.1">
    <property type="nucleotide sequence ID" value="XM_066973595.1"/>
</dbReference>
<organism evidence="15 16">
    <name type="scientific">Lodderomyces beijingensis</name>
    <dbReference type="NCBI Taxonomy" id="1775926"/>
    <lineage>
        <taxon>Eukaryota</taxon>
        <taxon>Fungi</taxon>
        <taxon>Dikarya</taxon>
        <taxon>Ascomycota</taxon>
        <taxon>Saccharomycotina</taxon>
        <taxon>Pichiomycetes</taxon>
        <taxon>Debaryomycetaceae</taxon>
        <taxon>Candida/Lodderomyces clade</taxon>
        <taxon>Lodderomyces</taxon>
    </lineage>
</organism>
<evidence type="ECO:0000256" key="11">
    <source>
        <dbReference type="RuleBase" id="RU271113"/>
    </source>
</evidence>
<evidence type="ECO:0000256" key="9">
    <source>
        <dbReference type="ARBA" id="ARBA00029821"/>
    </source>
</evidence>
<feature type="compositionally biased region" description="Basic and acidic residues" evidence="13">
    <location>
        <begin position="1215"/>
        <end position="1225"/>
    </location>
</feature>
<evidence type="ECO:0000256" key="1">
    <source>
        <dbReference type="ARBA" id="ARBA00004123"/>
    </source>
</evidence>
<dbReference type="EMBL" id="OZ022408">
    <property type="protein sequence ID" value="CAK9439282.1"/>
    <property type="molecule type" value="Genomic_DNA"/>
</dbReference>
<keyword evidence="4 11" id="KW-0489">Methyltransferase</keyword>
<evidence type="ECO:0000313" key="15">
    <source>
        <dbReference type="EMBL" id="CAK9439282.1"/>
    </source>
</evidence>
<protein>
    <recommendedName>
        <fullName evidence="3 11">Histone-lysine N-methyltransferase, H3 lysine-79 specific</fullName>
        <ecNumber evidence="2 11">2.1.1.360</ecNumber>
    </recommendedName>
    <alternativeName>
        <fullName evidence="9 11">Histone H3-K79 methyltransferase</fullName>
    </alternativeName>
</protein>
<comment type="catalytic activity">
    <reaction evidence="10 11">
        <text>L-lysyl(79)-[histone H3] + 3 S-adenosyl-L-methionine = N(6),N(6),N(6)-trimethyl-L-lysyl(79)-[histone H3] + 3 S-adenosyl-L-homocysteine + 3 H(+)</text>
        <dbReference type="Rhea" id="RHEA:60328"/>
        <dbReference type="Rhea" id="RHEA-COMP:15549"/>
        <dbReference type="Rhea" id="RHEA-COMP:15552"/>
        <dbReference type="ChEBI" id="CHEBI:15378"/>
        <dbReference type="ChEBI" id="CHEBI:29969"/>
        <dbReference type="ChEBI" id="CHEBI:57856"/>
        <dbReference type="ChEBI" id="CHEBI:59789"/>
        <dbReference type="ChEBI" id="CHEBI:61961"/>
        <dbReference type="EC" id="2.1.1.360"/>
    </reaction>
</comment>
<dbReference type="PROSITE" id="PS51569">
    <property type="entry name" value="DOT1"/>
    <property type="match status" value="1"/>
</dbReference>
<evidence type="ECO:0000256" key="2">
    <source>
        <dbReference type="ARBA" id="ARBA00012190"/>
    </source>
</evidence>
<feature type="compositionally biased region" description="Low complexity" evidence="13">
    <location>
        <begin position="587"/>
        <end position="596"/>
    </location>
</feature>
<evidence type="ECO:0000256" key="12">
    <source>
        <dbReference type="SAM" id="Coils"/>
    </source>
</evidence>
<feature type="region of interest" description="Disordered" evidence="13">
    <location>
        <begin position="185"/>
        <end position="248"/>
    </location>
</feature>
<feature type="compositionally biased region" description="Basic residues" evidence="13">
    <location>
        <begin position="560"/>
        <end position="576"/>
    </location>
</feature>
<keyword evidence="5 11" id="KW-0808">Transferase</keyword>
<keyword evidence="8 11" id="KW-0539">Nucleus</keyword>
<evidence type="ECO:0000256" key="13">
    <source>
        <dbReference type="SAM" id="MobiDB-lite"/>
    </source>
</evidence>
<dbReference type="SUPFAM" id="SSF53335">
    <property type="entry name" value="S-adenosyl-L-methionine-dependent methyltransferases"/>
    <property type="match status" value="1"/>
</dbReference>
<comment type="similarity">
    <text evidence="11">Belongs to the class I-like SAM-binding methyltransferase superfamily. DOT1 family.</text>
</comment>
<feature type="compositionally biased region" description="Low complexity" evidence="13">
    <location>
        <begin position="373"/>
        <end position="400"/>
    </location>
</feature>
<feature type="region of interest" description="Disordered" evidence="13">
    <location>
        <begin position="1161"/>
        <end position="1225"/>
    </location>
</feature>
<feature type="domain" description="DOT1" evidence="14">
    <location>
        <begin position="826"/>
        <end position="1160"/>
    </location>
</feature>
<evidence type="ECO:0000256" key="8">
    <source>
        <dbReference type="ARBA" id="ARBA00023242"/>
    </source>
</evidence>
<feature type="region of interest" description="Disordered" evidence="13">
    <location>
        <begin position="550"/>
        <end position="607"/>
    </location>
</feature>
<dbReference type="Gene3D" id="1.10.260.170">
    <property type="match status" value="1"/>
</dbReference>
<dbReference type="PANTHER" id="PTHR21451:SF0">
    <property type="entry name" value="HISTONE-LYSINE N-METHYLTRANSFERASE, H3 LYSINE-79 SPECIFIC"/>
    <property type="match status" value="1"/>
</dbReference>
<comment type="function">
    <text evidence="11">Histone methyltransferase that specifically trimethylates histone H3 to form H3K79me3. This methylation is required for telomere silencing and for the pachytene checkpoint during the meiotic cell cycle by allowing the recruitment of RAD9 to double strand breaks. Nucleosomes are preferred as substrate compared to free histone.</text>
</comment>
<dbReference type="GeneID" id="92208676"/>
<evidence type="ECO:0000256" key="7">
    <source>
        <dbReference type="ARBA" id="ARBA00022853"/>
    </source>
</evidence>
<dbReference type="InterPro" id="IPR029063">
    <property type="entry name" value="SAM-dependent_MTases_sf"/>
</dbReference>
<evidence type="ECO:0000256" key="4">
    <source>
        <dbReference type="ARBA" id="ARBA00022603"/>
    </source>
</evidence>
<name>A0ABP0ZQQ6_9ASCO</name>
<keyword evidence="6 11" id="KW-0949">S-adenosyl-L-methionine</keyword>
<accession>A0ABP0ZQQ6</accession>
<sequence>MTPQDNARLCNLIISPSAFTEICEQFPHIPPAELSTFLINKYKREGGAEADTDKSTSLILRRKLYSHQKLYGHENVPLETGLHEESKLATDKLIDQLQRLRWRARDLESFIAAMHHDLTKSGLARLFPRMPVDKLISDVVGLKKCCDFGLSARELELLETRNGDLVEEELFLRSLPTLHKQGFGVGTHRDLDSSRNRNGKEKEKEKDVFETEIEIETPSDSKSAANEMSSGGSKKKPAMASSQKRKRSAFEEFMQDKKQLRNLKLCISVDLTRETLSEYFPDFEIEEVCQYISTHAAFDKGKLTRNEKESITKYIKDGMAVEDIYDQFPLREQELIDSEYNRLKYVSSRRRHFKNTEEKLIYEAGMAIESKSSTSTSTTTNTFTTTGTTTGLSTGATTGTPARHGKHDITFASLQEMEQMVSKVSRPHKVLTQEEKAEQAQRQREREVLKQKLKAEQAEKRRLNRERALLDGSYAKKRSLAPINQGLIMELVAAQKHFESVTGDRQSLEEGAKRKTIPVKKFSPEDHVSKKTWSRQAKKIAIRQKLEKERLAKEEQSKQKINKKKKNRANNKRRKVLSPSLDEEELSWTTTTTTTPEYDETQPPTPVTESEVEEYHISPYDPPDINSDTLFDIENRRFFIDEIYQATPQLPELKFRTRNLEVGESAKDAMTNDDESILYDDELGAHVIGSHERCYKDYPISFPQYLVPGTRQLNHLNSVKVRFLLYPEHCESYVLAAPKDNELDPVHEIIKLFMLHYALYFSHSDVIKKVINEFSGTLEQAVEENDFAEFIYVIDKWNKLMLYLSPNTKSVEKIIREDKVDINEGAKMCLNHAEIRVPKLEDLDLETFYSEICYESTSPFFHMVKVESTPSSDGDGDDGDDDGKDVVVVDENADISICNVEPPTNVEDRPTHIRPENYVCDFYRRLKSKSSLSRYTIQQLLLRVYARIVSTDSRKLRSYKAFTAEVYGELLPSFTSEVLEKVQLRPGQKFYDLGSGVGNTTFQAALEFGAVAGGCELMQHASMLTSLQENLIRRHLACFGIKPLELKFALGQSFVNNEKVKSDCLDCDVLIINNYLFDGELNDAVGKLLVGLKTGTKVISLRNFISPRYRATFDTVFDYFSVSKHEMSDYMSVSWTANKVPYYISIVEDTIRPEYLGREYHESSSNTTTTTTTTISYHSDRSKSASPPYGLRDELSGPGSGSASHDDVSTPPTEHNSEPETEKNE</sequence>
<feature type="region of interest" description="Disordered" evidence="13">
    <location>
        <begin position="373"/>
        <end position="404"/>
    </location>
</feature>
<evidence type="ECO:0000259" key="14">
    <source>
        <dbReference type="PROSITE" id="PS51569"/>
    </source>
</evidence>
<comment type="subcellular location">
    <subcellularLocation>
        <location evidence="1 11">Nucleus</location>
    </subcellularLocation>
</comment>
<dbReference type="InterPro" id="IPR025789">
    <property type="entry name" value="DOT1_dom"/>
</dbReference>
<dbReference type="Gene3D" id="3.40.50.150">
    <property type="entry name" value="Vaccinia Virus protein VP39"/>
    <property type="match status" value="1"/>
</dbReference>
<gene>
    <name evidence="15" type="ORF">LODBEIA_P34800</name>
</gene>
<dbReference type="PANTHER" id="PTHR21451">
    <property type="entry name" value="HISTONE H3 METHYLTRANSFERASE"/>
    <property type="match status" value="1"/>
</dbReference>
<dbReference type="Proteomes" id="UP001497383">
    <property type="component" value="Chromosome 4"/>
</dbReference>
<comment type="miscellaneous">
    <text evidence="11">In contrast to other lysine histone methyltransferases, it does not contain a SET domain, suggesting the existence of another mechanism for methylation of lysine residues of histones.</text>
</comment>
<dbReference type="EC" id="2.1.1.360" evidence="2 11"/>
<keyword evidence="16" id="KW-1185">Reference proteome</keyword>
<feature type="coiled-coil region" evidence="12">
    <location>
        <begin position="439"/>
        <end position="466"/>
    </location>
</feature>
<feature type="compositionally biased region" description="Basic residues" evidence="13">
    <location>
        <begin position="233"/>
        <end position="247"/>
    </location>
</feature>
<evidence type="ECO:0000313" key="16">
    <source>
        <dbReference type="Proteomes" id="UP001497383"/>
    </source>
</evidence>
<feature type="compositionally biased region" description="Basic and acidic residues" evidence="13">
    <location>
        <begin position="187"/>
        <end position="209"/>
    </location>
</feature>
<evidence type="ECO:0000256" key="5">
    <source>
        <dbReference type="ARBA" id="ARBA00022679"/>
    </source>
</evidence>
<keyword evidence="7 11" id="KW-0156">Chromatin regulator</keyword>
<feature type="compositionally biased region" description="Polar residues" evidence="13">
    <location>
        <begin position="218"/>
        <end position="232"/>
    </location>
</feature>
<dbReference type="Pfam" id="PF08123">
    <property type="entry name" value="DOT1"/>
    <property type="match status" value="1"/>
</dbReference>
<proteinExistence type="inferred from homology"/>